<accession>A0A371FC17</accession>
<reference evidence="1" key="1">
    <citation type="submission" date="2018-05" db="EMBL/GenBank/DDBJ databases">
        <title>Draft genome of Mucuna pruriens seed.</title>
        <authorList>
            <person name="Nnadi N.E."/>
            <person name="Vos R."/>
            <person name="Hasami M.H."/>
            <person name="Devisetty U.K."/>
            <person name="Aguiy J.C."/>
        </authorList>
    </citation>
    <scope>NUCLEOTIDE SEQUENCE [LARGE SCALE GENOMIC DNA]</scope>
    <source>
        <strain evidence="1">JCA_2017</strain>
    </source>
</reference>
<feature type="non-terminal residue" evidence="1">
    <location>
        <position position="1"/>
    </location>
</feature>
<comment type="caution">
    <text evidence="1">The sequence shown here is derived from an EMBL/GenBank/DDBJ whole genome shotgun (WGS) entry which is preliminary data.</text>
</comment>
<dbReference type="Proteomes" id="UP000257109">
    <property type="component" value="Unassembled WGS sequence"/>
</dbReference>
<protein>
    <submittedName>
        <fullName evidence="1">Uncharacterized protein</fullName>
    </submittedName>
</protein>
<keyword evidence="2" id="KW-1185">Reference proteome</keyword>
<dbReference type="OrthoDB" id="1736143at2759"/>
<name>A0A371FC17_MUCPR</name>
<evidence type="ECO:0000313" key="1">
    <source>
        <dbReference type="EMBL" id="RDX75835.1"/>
    </source>
</evidence>
<gene>
    <name evidence="1" type="ORF">CR513_44249</name>
</gene>
<organism evidence="1 2">
    <name type="scientific">Mucuna pruriens</name>
    <name type="common">Velvet bean</name>
    <name type="synonym">Dolichos pruriens</name>
    <dbReference type="NCBI Taxonomy" id="157652"/>
    <lineage>
        <taxon>Eukaryota</taxon>
        <taxon>Viridiplantae</taxon>
        <taxon>Streptophyta</taxon>
        <taxon>Embryophyta</taxon>
        <taxon>Tracheophyta</taxon>
        <taxon>Spermatophyta</taxon>
        <taxon>Magnoliopsida</taxon>
        <taxon>eudicotyledons</taxon>
        <taxon>Gunneridae</taxon>
        <taxon>Pentapetalae</taxon>
        <taxon>rosids</taxon>
        <taxon>fabids</taxon>
        <taxon>Fabales</taxon>
        <taxon>Fabaceae</taxon>
        <taxon>Papilionoideae</taxon>
        <taxon>50 kb inversion clade</taxon>
        <taxon>NPAAA clade</taxon>
        <taxon>indigoferoid/millettioid clade</taxon>
        <taxon>Phaseoleae</taxon>
        <taxon>Mucuna</taxon>
    </lineage>
</organism>
<dbReference type="EMBL" id="QJKJ01009709">
    <property type="protein sequence ID" value="RDX75835.1"/>
    <property type="molecule type" value="Genomic_DNA"/>
</dbReference>
<evidence type="ECO:0000313" key="2">
    <source>
        <dbReference type="Proteomes" id="UP000257109"/>
    </source>
</evidence>
<sequence length="105" mass="11578">MGEKELMVSTPLPTKYVKGNEESFETSFQALKIVGTTNVETEEGDPRPSRDAIIIAKVLINNGFQPNSATRKLRTIQTWLCGDCEEGKIGAESPTDITEPLPLFH</sequence>
<proteinExistence type="predicted"/>
<dbReference type="AlphaFoldDB" id="A0A371FC17"/>